<proteinExistence type="predicted"/>
<evidence type="ECO:0000313" key="1">
    <source>
        <dbReference type="EMBL" id="MFD2093186.1"/>
    </source>
</evidence>
<keyword evidence="2" id="KW-1185">Reference proteome</keyword>
<sequence length="90" mass="10485">MTIYFRAITDWPKELRVYGFCQRNYKGRLDGIAKRWWGPITVDRGVGDDASLHLVFRKPGFLGIWGDAFWFWGGFEAYGGQAMLIEWFGD</sequence>
<dbReference type="EMBL" id="JBHUHP010000016">
    <property type="protein sequence ID" value="MFD2093186.1"/>
    <property type="molecule type" value="Genomic_DNA"/>
</dbReference>
<reference evidence="2" key="1">
    <citation type="journal article" date="2019" name="Int. J. Syst. Evol. Microbiol.">
        <title>The Global Catalogue of Microorganisms (GCM) 10K type strain sequencing project: providing services to taxonomists for standard genome sequencing and annotation.</title>
        <authorList>
            <consortium name="The Broad Institute Genomics Platform"/>
            <consortium name="The Broad Institute Genome Sequencing Center for Infectious Disease"/>
            <person name="Wu L."/>
            <person name="Ma J."/>
        </authorList>
    </citation>
    <scope>NUCLEOTIDE SEQUENCE [LARGE SCALE GENOMIC DNA]</scope>
    <source>
        <strain evidence="2">JCM 3338</strain>
    </source>
</reference>
<gene>
    <name evidence="1" type="ORF">ACFSHS_16600</name>
</gene>
<comment type="caution">
    <text evidence="1">The sequence shown here is derived from an EMBL/GenBank/DDBJ whole genome shotgun (WGS) entry which is preliminary data.</text>
</comment>
<protein>
    <submittedName>
        <fullName evidence="1">Uncharacterized protein</fullName>
    </submittedName>
</protein>
<dbReference type="Proteomes" id="UP001597402">
    <property type="component" value="Unassembled WGS sequence"/>
</dbReference>
<accession>A0ABW4XCM4</accession>
<name>A0ABW4XCM4_9ACTN</name>
<dbReference type="RefSeq" id="WP_376878473.1">
    <property type="nucleotide sequence ID" value="NZ_JBHUHP010000016.1"/>
</dbReference>
<organism evidence="1 2">
    <name type="scientific">Blastococcus deserti</name>
    <dbReference type="NCBI Taxonomy" id="2259033"/>
    <lineage>
        <taxon>Bacteria</taxon>
        <taxon>Bacillati</taxon>
        <taxon>Actinomycetota</taxon>
        <taxon>Actinomycetes</taxon>
        <taxon>Geodermatophilales</taxon>
        <taxon>Geodermatophilaceae</taxon>
        <taxon>Blastococcus</taxon>
    </lineage>
</organism>
<evidence type="ECO:0000313" key="2">
    <source>
        <dbReference type="Proteomes" id="UP001597402"/>
    </source>
</evidence>